<reference evidence="11" key="1">
    <citation type="journal article" date="2017" name="Genome Biol. Evol.">
        <title>Evolutionary Dynamics of Cryptophyte Plastid Genomes.</title>
        <authorList>
            <person name="Kim J.I."/>
            <person name="Moore C.E."/>
            <person name="Archibald J.M."/>
            <person name="Bhattacharya D."/>
            <person name="Yi G."/>
            <person name="Yoon H.S."/>
            <person name="Shin W."/>
        </authorList>
    </citation>
    <scope>NUCLEOTIDE SEQUENCE</scope>
    <source>
        <strain evidence="11">CCMP1868</strain>
    </source>
</reference>
<dbReference type="AlphaFoldDB" id="A0A222AHV6"/>
<evidence type="ECO:0000256" key="6">
    <source>
        <dbReference type="ARBA" id="ARBA00022884"/>
    </source>
</evidence>
<dbReference type="Pfam" id="PF00297">
    <property type="entry name" value="Ribosomal_L3"/>
    <property type="match status" value="1"/>
</dbReference>
<dbReference type="SUPFAM" id="SSF50447">
    <property type="entry name" value="Translation proteins"/>
    <property type="match status" value="1"/>
</dbReference>
<dbReference type="GO" id="GO:0003735">
    <property type="term" value="F:structural constituent of ribosome"/>
    <property type="evidence" value="ECO:0007669"/>
    <property type="project" value="InterPro"/>
</dbReference>
<dbReference type="GO" id="GO:0019843">
    <property type="term" value="F:rRNA binding"/>
    <property type="evidence" value="ECO:0007669"/>
    <property type="project" value="UniProtKB-KW"/>
</dbReference>
<dbReference type="PANTHER" id="PTHR11229">
    <property type="entry name" value="50S RIBOSOMAL PROTEIN L3"/>
    <property type="match status" value="1"/>
</dbReference>
<keyword evidence="7 11" id="KW-0689">Ribosomal protein</keyword>
<evidence type="ECO:0000256" key="3">
    <source>
        <dbReference type="ARBA" id="ARBA00022528"/>
    </source>
</evidence>
<evidence type="ECO:0000256" key="10">
    <source>
        <dbReference type="SAM" id="MobiDB-lite"/>
    </source>
</evidence>
<feature type="region of interest" description="Disordered" evidence="10">
    <location>
        <begin position="129"/>
        <end position="155"/>
    </location>
</feature>
<geneLocation type="plastid" evidence="11"/>
<dbReference type="EMBL" id="KY856940">
    <property type="protein sequence ID" value="ASO75962.1"/>
    <property type="molecule type" value="Genomic_DNA"/>
</dbReference>
<dbReference type="FunFam" id="2.40.30.10:FF:000065">
    <property type="entry name" value="50S ribosomal protein L3, chloroplastic"/>
    <property type="match status" value="1"/>
</dbReference>
<evidence type="ECO:0000256" key="9">
    <source>
        <dbReference type="ARBA" id="ARBA00035213"/>
    </source>
</evidence>
<gene>
    <name evidence="11" type="primary">rpl3</name>
</gene>
<evidence type="ECO:0000313" key="11">
    <source>
        <dbReference type="EMBL" id="ASO75962.1"/>
    </source>
</evidence>
<sequence>MIPGILGTKLGMTQIFDESGLAIPVTVIKAGPCVLTQIKTNETDSYQAVQIGFSEVKESSLNKALLGHLNKSQLPALKYLKEYRVQSTDGLEIAQKITVDSFEVGKTVSISGKTIGKGFAGTVRRHRFTRGPMTHGSKNHRAPGSIGQGSTPAKVHKGKKMAGRLGGKQSTIKNLEIVHVNADNNILVVKGAVPGKKGNILSIQQEGI</sequence>
<dbReference type="Gene3D" id="3.30.160.810">
    <property type="match status" value="1"/>
</dbReference>
<evidence type="ECO:0000256" key="8">
    <source>
        <dbReference type="ARBA" id="ARBA00023274"/>
    </source>
</evidence>
<keyword evidence="6" id="KW-0694">RNA-binding</keyword>
<dbReference type="GO" id="GO:0009507">
    <property type="term" value="C:chloroplast"/>
    <property type="evidence" value="ECO:0007669"/>
    <property type="project" value="UniProtKB-SubCell"/>
</dbReference>
<dbReference type="InterPro" id="IPR000597">
    <property type="entry name" value="Ribosomal_uL3"/>
</dbReference>
<dbReference type="HAMAP" id="MF_01325_B">
    <property type="entry name" value="Ribosomal_uL3_B"/>
    <property type="match status" value="1"/>
</dbReference>
<dbReference type="Gene3D" id="2.40.30.10">
    <property type="entry name" value="Translation factors"/>
    <property type="match status" value="1"/>
</dbReference>
<evidence type="ECO:0000256" key="1">
    <source>
        <dbReference type="ARBA" id="ARBA00004229"/>
    </source>
</evidence>
<keyword evidence="8" id="KW-0687">Ribonucleoprotein</keyword>
<evidence type="ECO:0000256" key="4">
    <source>
        <dbReference type="ARBA" id="ARBA00022640"/>
    </source>
</evidence>
<evidence type="ECO:0000256" key="5">
    <source>
        <dbReference type="ARBA" id="ARBA00022730"/>
    </source>
</evidence>
<evidence type="ECO:0000256" key="7">
    <source>
        <dbReference type="ARBA" id="ARBA00022980"/>
    </source>
</evidence>
<dbReference type="PANTHER" id="PTHR11229:SF16">
    <property type="entry name" value="LARGE RIBOSOMAL SUBUNIT PROTEIN UL3C"/>
    <property type="match status" value="1"/>
</dbReference>
<dbReference type="GO" id="GO:0022625">
    <property type="term" value="C:cytosolic large ribosomal subunit"/>
    <property type="evidence" value="ECO:0007669"/>
    <property type="project" value="TreeGrafter"/>
</dbReference>
<dbReference type="NCBIfam" id="TIGR03625">
    <property type="entry name" value="L3_bact"/>
    <property type="match status" value="1"/>
</dbReference>
<evidence type="ECO:0000256" key="2">
    <source>
        <dbReference type="ARBA" id="ARBA00006540"/>
    </source>
</evidence>
<name>A0A222AHV6_9CRYP</name>
<comment type="similarity">
    <text evidence="2">Belongs to the universal ribosomal protein uL3 family.</text>
</comment>
<keyword evidence="5" id="KW-0699">rRNA-binding</keyword>
<protein>
    <recommendedName>
        <fullName evidence="9">Large ribosomal subunit protein uL3c</fullName>
    </recommendedName>
</protein>
<comment type="subcellular location">
    <subcellularLocation>
        <location evidence="1">Plastid</location>
        <location evidence="1">Chloroplast</location>
    </subcellularLocation>
</comment>
<proteinExistence type="inferred from homology"/>
<dbReference type="InterPro" id="IPR019927">
    <property type="entry name" value="Ribosomal_uL3_bac/org-type"/>
</dbReference>
<keyword evidence="4 11" id="KW-0934">Plastid</keyword>
<accession>A0A222AHV6</accession>
<dbReference type="GO" id="GO:0006412">
    <property type="term" value="P:translation"/>
    <property type="evidence" value="ECO:0007669"/>
    <property type="project" value="InterPro"/>
</dbReference>
<organism evidence="11">
    <name type="scientific">Storeatula sp. CCMP1868</name>
    <dbReference type="NCBI Taxonomy" id="195070"/>
    <lineage>
        <taxon>Eukaryota</taxon>
        <taxon>Cryptophyceae</taxon>
        <taxon>Pyrenomonadales</taxon>
        <taxon>Pyrenomonadaceae</taxon>
        <taxon>Storeatula</taxon>
    </lineage>
</organism>
<dbReference type="FunFam" id="3.30.160.810:FF:000001">
    <property type="entry name" value="50S ribosomal protein L3"/>
    <property type="match status" value="1"/>
</dbReference>
<keyword evidence="3" id="KW-0150">Chloroplast</keyword>
<dbReference type="InterPro" id="IPR009000">
    <property type="entry name" value="Transl_B-barrel_sf"/>
</dbReference>